<keyword evidence="3 11" id="KW-0489">Methyltransferase</keyword>
<evidence type="ECO:0000256" key="7">
    <source>
        <dbReference type="ARBA" id="ARBA00047942"/>
    </source>
</evidence>
<evidence type="ECO:0000256" key="3">
    <source>
        <dbReference type="ARBA" id="ARBA00022603"/>
    </source>
</evidence>
<feature type="region of interest" description="Disordered" evidence="8">
    <location>
        <begin position="664"/>
        <end position="690"/>
    </location>
</feature>
<keyword evidence="12" id="KW-1185">Reference proteome</keyword>
<gene>
    <name evidence="11" type="ORF">GCM10022384_53110</name>
</gene>
<dbReference type="PANTHER" id="PTHR42933:SF3">
    <property type="entry name" value="TYPE I RESTRICTION ENZYME MJAVIII METHYLASE SUBUNIT"/>
    <property type="match status" value="1"/>
</dbReference>
<accession>A0ABP7RMD1</accession>
<dbReference type="Proteomes" id="UP001500034">
    <property type="component" value="Unassembled WGS sequence"/>
</dbReference>
<evidence type="ECO:0000256" key="8">
    <source>
        <dbReference type="SAM" id="MobiDB-lite"/>
    </source>
</evidence>
<evidence type="ECO:0000259" key="9">
    <source>
        <dbReference type="Pfam" id="PF02384"/>
    </source>
</evidence>
<comment type="caution">
    <text evidence="11">The sequence shown here is derived from an EMBL/GenBank/DDBJ whole genome shotgun (WGS) entry which is preliminary data.</text>
</comment>
<dbReference type="PANTHER" id="PTHR42933">
    <property type="entry name" value="SLR6095 PROTEIN"/>
    <property type="match status" value="1"/>
</dbReference>
<dbReference type="InterPro" id="IPR038333">
    <property type="entry name" value="T1MK-like_N_sf"/>
</dbReference>
<name>A0ABP7RMD1_9ACTN</name>
<evidence type="ECO:0000256" key="1">
    <source>
        <dbReference type="ARBA" id="ARBA00006594"/>
    </source>
</evidence>
<feature type="domain" description="N6 adenine-specific DNA methyltransferase N-terminal" evidence="10">
    <location>
        <begin position="9"/>
        <end position="170"/>
    </location>
</feature>
<dbReference type="GO" id="GO:0008168">
    <property type="term" value="F:methyltransferase activity"/>
    <property type="evidence" value="ECO:0007669"/>
    <property type="project" value="UniProtKB-KW"/>
</dbReference>
<dbReference type="EMBL" id="BAABCQ010000133">
    <property type="protein sequence ID" value="GAA3999459.1"/>
    <property type="molecule type" value="Genomic_DNA"/>
</dbReference>
<keyword evidence="4" id="KW-0808">Transferase</keyword>
<dbReference type="PRINTS" id="PR00507">
    <property type="entry name" value="N12N6MTFRASE"/>
</dbReference>
<dbReference type="Gene3D" id="1.20.1260.30">
    <property type="match status" value="1"/>
</dbReference>
<keyword evidence="6" id="KW-0680">Restriction system</keyword>
<proteinExistence type="inferred from homology"/>
<keyword evidence="5" id="KW-0949">S-adenosyl-L-methionine</keyword>
<evidence type="ECO:0000313" key="11">
    <source>
        <dbReference type="EMBL" id="GAA3999459.1"/>
    </source>
</evidence>
<dbReference type="Gene3D" id="3.40.50.150">
    <property type="entry name" value="Vaccinia Virus protein VP39"/>
    <property type="match status" value="1"/>
</dbReference>
<dbReference type="InterPro" id="IPR029063">
    <property type="entry name" value="SAM-dependent_MTases_sf"/>
</dbReference>
<dbReference type="GO" id="GO:0032259">
    <property type="term" value="P:methylation"/>
    <property type="evidence" value="ECO:0007669"/>
    <property type="project" value="UniProtKB-KW"/>
</dbReference>
<dbReference type="EC" id="2.1.1.72" evidence="2"/>
<evidence type="ECO:0000256" key="5">
    <source>
        <dbReference type="ARBA" id="ARBA00022691"/>
    </source>
</evidence>
<evidence type="ECO:0000256" key="2">
    <source>
        <dbReference type="ARBA" id="ARBA00011900"/>
    </source>
</evidence>
<dbReference type="Pfam" id="PF02384">
    <property type="entry name" value="N6_Mtase"/>
    <property type="match status" value="1"/>
</dbReference>
<comment type="similarity">
    <text evidence="1">Belongs to the N(4)/N(6)-methyltransferase family.</text>
</comment>
<evidence type="ECO:0000313" key="12">
    <source>
        <dbReference type="Proteomes" id="UP001500034"/>
    </source>
</evidence>
<evidence type="ECO:0000256" key="4">
    <source>
        <dbReference type="ARBA" id="ARBA00022679"/>
    </source>
</evidence>
<feature type="compositionally biased region" description="Acidic residues" evidence="8">
    <location>
        <begin position="743"/>
        <end position="760"/>
    </location>
</feature>
<dbReference type="InterPro" id="IPR051537">
    <property type="entry name" value="DNA_Adenine_Mtase"/>
</dbReference>
<organism evidence="11 12">
    <name type="scientific">Streptomyces marokkonensis</name>
    <dbReference type="NCBI Taxonomy" id="324855"/>
    <lineage>
        <taxon>Bacteria</taxon>
        <taxon>Bacillati</taxon>
        <taxon>Actinomycetota</taxon>
        <taxon>Actinomycetes</taxon>
        <taxon>Kitasatosporales</taxon>
        <taxon>Streptomycetaceae</taxon>
        <taxon>Streptomyces</taxon>
    </lineage>
</organism>
<evidence type="ECO:0000256" key="6">
    <source>
        <dbReference type="ARBA" id="ARBA00022747"/>
    </source>
</evidence>
<reference evidence="12" key="1">
    <citation type="journal article" date="2019" name="Int. J. Syst. Evol. Microbiol.">
        <title>The Global Catalogue of Microorganisms (GCM) 10K type strain sequencing project: providing services to taxonomists for standard genome sequencing and annotation.</title>
        <authorList>
            <consortium name="The Broad Institute Genomics Platform"/>
            <consortium name="The Broad Institute Genome Sequencing Center for Infectious Disease"/>
            <person name="Wu L."/>
            <person name="Ma J."/>
        </authorList>
    </citation>
    <scope>NUCLEOTIDE SEQUENCE [LARGE SCALE GENOMIC DNA]</scope>
    <source>
        <strain evidence="12">JCM 17027</strain>
    </source>
</reference>
<dbReference type="SUPFAM" id="SSF53335">
    <property type="entry name" value="S-adenosyl-L-methionine-dependent methyltransferases"/>
    <property type="match status" value="1"/>
</dbReference>
<feature type="region of interest" description="Disordered" evidence="8">
    <location>
        <begin position="734"/>
        <end position="768"/>
    </location>
</feature>
<dbReference type="RefSeq" id="WP_345595876.1">
    <property type="nucleotide sequence ID" value="NZ_BAABCQ010000133.1"/>
</dbReference>
<evidence type="ECO:0000259" key="10">
    <source>
        <dbReference type="Pfam" id="PF12161"/>
    </source>
</evidence>
<dbReference type="InterPro" id="IPR003356">
    <property type="entry name" value="DNA_methylase_A-5"/>
</dbReference>
<dbReference type="InterPro" id="IPR022749">
    <property type="entry name" value="D12N6_MeTrfase_N"/>
</dbReference>
<dbReference type="Pfam" id="PF12161">
    <property type="entry name" value="HsdM_N"/>
    <property type="match status" value="1"/>
</dbReference>
<sequence>MARLTLPQLERHLYSAADILRGRMDASEYRDYIFGMLFLKRSSDEFQPEWERIYHAELERPGKDEKDALARANDPESYPRVFYVPQKARWWKGPHKYHEPLEEGGSIPEPEPGISGLTEQVGQGLDQALAALTGSNRRLAGVTSHISFNDTVGTKTRFTTAELRSLIRHFTLYRLRNEDFEFPDMLGAAYEYLLASFADTAGQRGGEFYTPREVVRMMVRLVDPQERESVYDPCAGSGGMLIAAREHVEEHGGDPRDLSVNGQDKNGPSWSMASMNMVLHGIQEFELELGDTLTEPLHWRPDGSKQLRTFTKVLSNPPFSLPYDKHEVERAEEAHGTRMKWGWAPETGKKADLMFVQHMISVLERDGVAATVMPHGVLFRGGKERDIRRKLLEDDCVEAVIGLGPNLFYGTGIPGCILILRRPHRKLGDRQGNVLFINADREYRPGRNQNVLGPEHVEKIVTAYRDWTPIAGYSRVVSRDALLAADCNLNIRRWVDNSPPAEPQDVRAHLYGGVPRSEIDARREAFSSYGVDLLSLFARRPDDDAYVDFLPEGPDATAERIPGLAAAKESELRERYEEWWAKQAEHFTHLTVDRRPMRLRERLLADFRKAIEPVGILDQYQTAGIIADWWASARYDVKALAAGGYERVLDGWVETVETVVNPVVPKTDDDADTDGRPRRGRAKSTVSTADKRRALDEPVVRALIPDFLAEVARADTALAKADAAYKTAVAELAEAQGPAQAPDADDDESPDPEDIDEDTPTPEPVDPEKLAALGKAVAQRRKERTAASKHRSALDAKFLGELKAAAEMAKAQDDGQRVVLRVLGEGLAARLDATAAAGRRELVAAFRCWTEKYAVSLAELEAESDGAAEEFGVWIEELGYGR</sequence>
<feature type="domain" description="DNA methylase adenine-specific" evidence="9">
    <location>
        <begin position="184"/>
        <end position="498"/>
    </location>
</feature>
<protein>
    <recommendedName>
        <fullName evidence="2">site-specific DNA-methyltransferase (adenine-specific)</fullName>
        <ecNumber evidence="2">2.1.1.72</ecNumber>
    </recommendedName>
</protein>
<comment type="catalytic activity">
    <reaction evidence="7">
        <text>a 2'-deoxyadenosine in DNA + S-adenosyl-L-methionine = an N(6)-methyl-2'-deoxyadenosine in DNA + S-adenosyl-L-homocysteine + H(+)</text>
        <dbReference type="Rhea" id="RHEA:15197"/>
        <dbReference type="Rhea" id="RHEA-COMP:12418"/>
        <dbReference type="Rhea" id="RHEA-COMP:12419"/>
        <dbReference type="ChEBI" id="CHEBI:15378"/>
        <dbReference type="ChEBI" id="CHEBI:57856"/>
        <dbReference type="ChEBI" id="CHEBI:59789"/>
        <dbReference type="ChEBI" id="CHEBI:90615"/>
        <dbReference type="ChEBI" id="CHEBI:90616"/>
        <dbReference type="EC" id="2.1.1.72"/>
    </reaction>
</comment>